<name>A0A2P4Y9D9_9STRA</name>
<dbReference type="EMBL" id="NCKW01004871">
    <property type="protein sequence ID" value="POM74423.1"/>
    <property type="molecule type" value="Genomic_DNA"/>
</dbReference>
<dbReference type="AlphaFoldDB" id="A0A2P4Y9D9"/>
<accession>A0A2P4Y9D9</accession>
<gene>
    <name evidence="1" type="ORF">PHPALM_8625</name>
</gene>
<proteinExistence type="predicted"/>
<evidence type="ECO:0000313" key="2">
    <source>
        <dbReference type="Proteomes" id="UP000237271"/>
    </source>
</evidence>
<protein>
    <submittedName>
        <fullName evidence="1">Uncharacterized protein</fullName>
    </submittedName>
</protein>
<evidence type="ECO:0000313" key="1">
    <source>
        <dbReference type="EMBL" id="POM74423.1"/>
    </source>
</evidence>
<keyword evidence="2" id="KW-1185">Reference proteome</keyword>
<organism evidence="1 2">
    <name type="scientific">Phytophthora palmivora</name>
    <dbReference type="NCBI Taxonomy" id="4796"/>
    <lineage>
        <taxon>Eukaryota</taxon>
        <taxon>Sar</taxon>
        <taxon>Stramenopiles</taxon>
        <taxon>Oomycota</taxon>
        <taxon>Peronosporomycetes</taxon>
        <taxon>Peronosporales</taxon>
        <taxon>Peronosporaceae</taxon>
        <taxon>Phytophthora</taxon>
    </lineage>
</organism>
<comment type="caution">
    <text evidence="1">The sequence shown here is derived from an EMBL/GenBank/DDBJ whole genome shotgun (WGS) entry which is preliminary data.</text>
</comment>
<reference evidence="1 2" key="1">
    <citation type="journal article" date="2017" name="Genome Biol. Evol.">
        <title>Phytophthora megakarya and P. palmivora, closely related causal agents of cacao black pod rot, underwent increases in genome sizes and gene numbers by different mechanisms.</title>
        <authorList>
            <person name="Ali S.S."/>
            <person name="Shao J."/>
            <person name="Lary D.J."/>
            <person name="Kronmiller B."/>
            <person name="Shen D."/>
            <person name="Strem M.D."/>
            <person name="Amoako-Attah I."/>
            <person name="Akrofi A.Y."/>
            <person name="Begoude B.A."/>
            <person name="Ten Hoopen G.M."/>
            <person name="Coulibaly K."/>
            <person name="Kebe B.I."/>
            <person name="Melnick R.L."/>
            <person name="Guiltinan M.J."/>
            <person name="Tyler B.M."/>
            <person name="Meinhardt L.W."/>
            <person name="Bailey B.A."/>
        </authorList>
    </citation>
    <scope>NUCLEOTIDE SEQUENCE [LARGE SCALE GENOMIC DNA]</scope>
    <source>
        <strain evidence="2">sbr112.9</strain>
    </source>
</reference>
<sequence length="62" mass="7188">MVLRPTTNTLECRYVIVNACLIDQWPEIFVRPLRAVFKTYSTTMNNYLIIDYSIPHGAPVND</sequence>
<dbReference type="Proteomes" id="UP000237271">
    <property type="component" value="Unassembled WGS sequence"/>
</dbReference>